<reference evidence="2 3" key="1">
    <citation type="submission" date="2020-05" db="EMBL/GenBank/DDBJ databases">
        <title>Vigna angularis (adzuki bean) Var. LongXiaoDou No. 4 denovo assembly.</title>
        <authorList>
            <person name="Xiang H."/>
        </authorList>
    </citation>
    <scope>NUCLEOTIDE SEQUENCE [LARGE SCALE GENOMIC DNA]</scope>
    <source>
        <tissue evidence="2">Leaf</tissue>
    </source>
</reference>
<proteinExistence type="predicted"/>
<keyword evidence="1" id="KW-0812">Transmembrane</keyword>
<dbReference type="EMBL" id="JABFOF010000004">
    <property type="protein sequence ID" value="KAG2400312.1"/>
    <property type="molecule type" value="Genomic_DNA"/>
</dbReference>
<name>A0A8T0KMJ1_PHAAN</name>
<dbReference type="AlphaFoldDB" id="A0A8T0KMJ1"/>
<dbReference type="Proteomes" id="UP000743370">
    <property type="component" value="Unassembled WGS sequence"/>
</dbReference>
<evidence type="ECO:0000256" key="1">
    <source>
        <dbReference type="SAM" id="Phobius"/>
    </source>
</evidence>
<keyword evidence="1" id="KW-1133">Transmembrane helix</keyword>
<gene>
    <name evidence="2" type="ORF">HKW66_Vig0098340</name>
</gene>
<feature type="transmembrane region" description="Helical" evidence="1">
    <location>
        <begin position="91"/>
        <end position="115"/>
    </location>
</feature>
<protein>
    <submittedName>
        <fullName evidence="2">Uncharacterized protein</fullName>
    </submittedName>
</protein>
<feature type="transmembrane region" description="Helical" evidence="1">
    <location>
        <begin position="121"/>
        <end position="143"/>
    </location>
</feature>
<evidence type="ECO:0000313" key="3">
    <source>
        <dbReference type="Proteomes" id="UP000743370"/>
    </source>
</evidence>
<comment type="caution">
    <text evidence="2">The sequence shown here is derived from an EMBL/GenBank/DDBJ whole genome shotgun (WGS) entry which is preliminary data.</text>
</comment>
<sequence>MGNWFGKPSESRRPVLKMGVCEGEELLASKGRGFFDLSVLVEPLVQWLKSLSRSLESLTTNFDEKFLCTYVCITNGAGGVPDGSFKRGPMLMAAFTVLSSSVISVMNMVLAFHQYSSTKVIGFNSVSLPLNWVLATVVSFYSVRTRVRENKKFPLVLILWWVFSSLVDVLSLFVRVVKDFEVRERSDMEEGLLQIEEEFSMEEHDEEAFTNASEWNQLIFRWLNPIFKTGRVKKLELPHIPPVPCSESAESASSMLEGSLRKQKLGEGSLAKAIADSVWKSLALNAVLAGYGVFC</sequence>
<evidence type="ECO:0000313" key="2">
    <source>
        <dbReference type="EMBL" id="KAG2400312.1"/>
    </source>
</evidence>
<feature type="transmembrane region" description="Helical" evidence="1">
    <location>
        <begin position="155"/>
        <end position="177"/>
    </location>
</feature>
<keyword evidence="1" id="KW-0472">Membrane</keyword>
<organism evidence="2 3">
    <name type="scientific">Phaseolus angularis</name>
    <name type="common">Azuki bean</name>
    <name type="synonym">Vigna angularis</name>
    <dbReference type="NCBI Taxonomy" id="3914"/>
    <lineage>
        <taxon>Eukaryota</taxon>
        <taxon>Viridiplantae</taxon>
        <taxon>Streptophyta</taxon>
        <taxon>Embryophyta</taxon>
        <taxon>Tracheophyta</taxon>
        <taxon>Spermatophyta</taxon>
        <taxon>Magnoliopsida</taxon>
        <taxon>eudicotyledons</taxon>
        <taxon>Gunneridae</taxon>
        <taxon>Pentapetalae</taxon>
        <taxon>rosids</taxon>
        <taxon>fabids</taxon>
        <taxon>Fabales</taxon>
        <taxon>Fabaceae</taxon>
        <taxon>Papilionoideae</taxon>
        <taxon>50 kb inversion clade</taxon>
        <taxon>NPAAA clade</taxon>
        <taxon>indigoferoid/millettioid clade</taxon>
        <taxon>Phaseoleae</taxon>
        <taxon>Vigna</taxon>
    </lineage>
</organism>
<accession>A0A8T0KMJ1</accession>